<dbReference type="GO" id="GO:0022857">
    <property type="term" value="F:transmembrane transporter activity"/>
    <property type="evidence" value="ECO:0007669"/>
    <property type="project" value="InterPro"/>
</dbReference>
<accession>A0A6J6J906</accession>
<gene>
    <name evidence="2" type="ORF">UFOPK2001_00654</name>
</gene>
<evidence type="ECO:0000313" key="2">
    <source>
        <dbReference type="EMBL" id="CAB4632973.1"/>
    </source>
</evidence>
<keyword evidence="1" id="KW-0812">Transmembrane</keyword>
<dbReference type="Pfam" id="PF07690">
    <property type="entry name" value="MFS_1"/>
    <property type="match status" value="1"/>
</dbReference>
<feature type="transmembrane region" description="Helical" evidence="1">
    <location>
        <begin position="44"/>
        <end position="66"/>
    </location>
</feature>
<feature type="transmembrane region" description="Helical" evidence="1">
    <location>
        <begin position="266"/>
        <end position="285"/>
    </location>
</feature>
<dbReference type="InterPro" id="IPR011701">
    <property type="entry name" value="MFS"/>
</dbReference>
<feature type="transmembrane region" description="Helical" evidence="1">
    <location>
        <begin position="21"/>
        <end position="38"/>
    </location>
</feature>
<dbReference type="SUPFAM" id="SSF103473">
    <property type="entry name" value="MFS general substrate transporter"/>
    <property type="match status" value="1"/>
</dbReference>
<protein>
    <submittedName>
        <fullName evidence="2">Unannotated protein</fullName>
    </submittedName>
</protein>
<dbReference type="PANTHER" id="PTHR23542:SF1">
    <property type="entry name" value="MAJOR FACILITATOR SUPERFAMILY (MFS) PROFILE DOMAIN-CONTAINING PROTEIN"/>
    <property type="match status" value="1"/>
</dbReference>
<dbReference type="EMBL" id="CAEZVN010000051">
    <property type="protein sequence ID" value="CAB4632973.1"/>
    <property type="molecule type" value="Genomic_DNA"/>
</dbReference>
<name>A0A6J6J906_9ZZZZ</name>
<evidence type="ECO:0000256" key="1">
    <source>
        <dbReference type="SAM" id="Phobius"/>
    </source>
</evidence>
<dbReference type="InterPro" id="IPR036259">
    <property type="entry name" value="MFS_trans_sf"/>
</dbReference>
<sequence length="387" mass="39552">MSSYGALFRAPGFLRVISSQLYARFPFGMMTLAFVLHIEHVHNSYAVAGLALGADTIGAAVSGPVLGRLLSKFGTTRVLVTSATIGAAAMLGIALLNASPVGMIALALVVGLTSPPIQTAARTIYPSLVKKKDLNAVYSLDATSQELIWVIGPVLATVLAAQINTVFVVVLMAAVQISGVIWFCSNKEVSQAVIPSPERKMGGVLTNKIVLATAVLGLLLIGGFSGVEVGTVAVVSHDLAGLVIGALSLGSIVGGVFLGNRVKSRWSLTWLLTLVLAGYALIWIAPTNGVWLAICLFIAGVGVAPSLGILGTAIAGNLKPGDAAEANGWASTGQLMGYSAGAALSGIAIDSVSESSAFLVSLVFGVGAVLVAVMAVDIMSPARKQEK</sequence>
<reference evidence="2" key="1">
    <citation type="submission" date="2020-05" db="EMBL/GenBank/DDBJ databases">
        <authorList>
            <person name="Chiriac C."/>
            <person name="Salcher M."/>
            <person name="Ghai R."/>
            <person name="Kavagutti S V."/>
        </authorList>
    </citation>
    <scope>NUCLEOTIDE SEQUENCE</scope>
</reference>
<feature type="transmembrane region" description="Helical" evidence="1">
    <location>
        <begin position="291"/>
        <end position="316"/>
    </location>
</feature>
<proteinExistence type="predicted"/>
<feature type="transmembrane region" description="Helical" evidence="1">
    <location>
        <begin position="239"/>
        <end position="259"/>
    </location>
</feature>
<dbReference type="Gene3D" id="1.20.1250.20">
    <property type="entry name" value="MFS general substrate transporter like domains"/>
    <property type="match status" value="1"/>
</dbReference>
<keyword evidence="1" id="KW-1133">Transmembrane helix</keyword>
<feature type="transmembrane region" description="Helical" evidence="1">
    <location>
        <begin position="137"/>
        <end position="160"/>
    </location>
</feature>
<feature type="transmembrane region" description="Helical" evidence="1">
    <location>
        <begin position="355"/>
        <end position="378"/>
    </location>
</feature>
<feature type="transmembrane region" description="Helical" evidence="1">
    <location>
        <begin position="205"/>
        <end position="227"/>
    </location>
</feature>
<keyword evidence="1" id="KW-0472">Membrane</keyword>
<organism evidence="2">
    <name type="scientific">freshwater metagenome</name>
    <dbReference type="NCBI Taxonomy" id="449393"/>
    <lineage>
        <taxon>unclassified sequences</taxon>
        <taxon>metagenomes</taxon>
        <taxon>ecological metagenomes</taxon>
    </lineage>
</organism>
<dbReference type="PANTHER" id="PTHR23542">
    <property type="match status" value="1"/>
</dbReference>
<dbReference type="AlphaFoldDB" id="A0A6J6J906"/>